<sequence>MSDQQHENTPTDGSTDAPESEFQRTEDLPDGSSTGNATEDPQQDSDVDSGGEPESPDTEQV</sequence>
<evidence type="ECO:0000256" key="1">
    <source>
        <dbReference type="SAM" id="MobiDB-lite"/>
    </source>
</evidence>
<protein>
    <submittedName>
        <fullName evidence="2">Uncharacterized protein</fullName>
    </submittedName>
</protein>
<evidence type="ECO:0000313" key="2">
    <source>
        <dbReference type="EMBL" id="KTR49998.1"/>
    </source>
</evidence>
<name>A0A147DNE8_9MICO</name>
<dbReference type="Proteomes" id="UP000072763">
    <property type="component" value="Unassembled WGS sequence"/>
</dbReference>
<reference evidence="2 3" key="1">
    <citation type="journal article" date="2016" name="Front. Microbiol.">
        <title>Genomic Resource of Rice Seed Associated Bacteria.</title>
        <authorList>
            <person name="Midha S."/>
            <person name="Bansal K."/>
            <person name="Sharma S."/>
            <person name="Kumar N."/>
            <person name="Patil P.P."/>
            <person name="Chaudhry V."/>
            <person name="Patil P.B."/>
        </authorList>
    </citation>
    <scope>NUCLEOTIDE SEQUENCE [LARGE SCALE GENOMIC DNA]</scope>
    <source>
        <strain evidence="2 3">NS359</strain>
    </source>
</reference>
<dbReference type="AlphaFoldDB" id="A0A147DNE8"/>
<feature type="compositionally biased region" description="Acidic residues" evidence="1">
    <location>
        <begin position="41"/>
        <end position="61"/>
    </location>
</feature>
<dbReference type="EMBL" id="LDRC01000081">
    <property type="protein sequence ID" value="KTR49998.1"/>
    <property type="molecule type" value="Genomic_DNA"/>
</dbReference>
<feature type="region of interest" description="Disordered" evidence="1">
    <location>
        <begin position="1"/>
        <end position="61"/>
    </location>
</feature>
<dbReference type="RefSeq" id="WP_058750530.1">
    <property type="nucleotide sequence ID" value="NZ_LDRC01000081.1"/>
</dbReference>
<feature type="compositionally biased region" description="Polar residues" evidence="1">
    <location>
        <begin position="31"/>
        <end position="40"/>
    </location>
</feature>
<evidence type="ECO:0000313" key="3">
    <source>
        <dbReference type="Proteomes" id="UP000072763"/>
    </source>
</evidence>
<proteinExistence type="predicted"/>
<gene>
    <name evidence="2" type="ORF">NS359_13995</name>
</gene>
<comment type="caution">
    <text evidence="2">The sequence shown here is derived from an EMBL/GenBank/DDBJ whole genome shotgun (WGS) entry which is preliminary data.</text>
</comment>
<dbReference type="OrthoDB" id="5020875at2"/>
<accession>A0A147DNE8</accession>
<organism evidence="2 3">
    <name type="scientific">Curtobacterium oceanosedimentum</name>
    <dbReference type="NCBI Taxonomy" id="465820"/>
    <lineage>
        <taxon>Bacteria</taxon>
        <taxon>Bacillati</taxon>
        <taxon>Actinomycetota</taxon>
        <taxon>Actinomycetes</taxon>
        <taxon>Micrococcales</taxon>
        <taxon>Microbacteriaceae</taxon>
        <taxon>Curtobacterium</taxon>
    </lineage>
</organism>
<dbReference type="PATRIC" id="fig|465820.4.peg.3166"/>